<dbReference type="Pfam" id="PF00535">
    <property type="entry name" value="Glycos_transf_2"/>
    <property type="match status" value="1"/>
</dbReference>
<evidence type="ECO:0000256" key="1">
    <source>
        <dbReference type="ARBA" id="ARBA00004236"/>
    </source>
</evidence>
<dbReference type="GO" id="GO:0016757">
    <property type="term" value="F:glycosyltransferase activity"/>
    <property type="evidence" value="ECO:0007669"/>
    <property type="project" value="UniProtKB-KW"/>
</dbReference>
<keyword evidence="2" id="KW-1003">Cell membrane</keyword>
<keyword evidence="8" id="KW-1185">Reference proteome</keyword>
<evidence type="ECO:0000313" key="7">
    <source>
        <dbReference type="EMBL" id="TVO59781.1"/>
    </source>
</evidence>
<name>A0A557R3Q6_9RHOO</name>
<dbReference type="RefSeq" id="WP_144307782.1">
    <property type="nucleotide sequence ID" value="NZ_VMNK01000001.1"/>
</dbReference>
<evidence type="ECO:0000256" key="5">
    <source>
        <dbReference type="ARBA" id="ARBA00023136"/>
    </source>
</evidence>
<keyword evidence="5" id="KW-0472">Membrane</keyword>
<comment type="caution">
    <text evidence="7">The sequence shown here is derived from an EMBL/GenBank/DDBJ whole genome shotgun (WGS) entry which is preliminary data.</text>
</comment>
<dbReference type="EMBL" id="VMNK01000001">
    <property type="protein sequence ID" value="TVO59781.1"/>
    <property type="molecule type" value="Genomic_DNA"/>
</dbReference>
<feature type="domain" description="Glycosyltransferase 2-like" evidence="6">
    <location>
        <begin position="7"/>
        <end position="104"/>
    </location>
</feature>
<reference evidence="7 8" key="1">
    <citation type="submission" date="2019-07" db="EMBL/GenBank/DDBJ databases">
        <title>The pathways for chlorine oxyanion respiration interact through the shared metabolite chlorate.</title>
        <authorList>
            <person name="Barnum T.P."/>
            <person name="Cheng Y."/>
            <person name="Hill K.A."/>
            <person name="Lucas L.N."/>
            <person name="Carlson H.K."/>
            <person name="Coates J.D."/>
        </authorList>
    </citation>
    <scope>NUCLEOTIDE SEQUENCE [LARGE SCALE GENOMIC DNA]</scope>
    <source>
        <strain evidence="7 8">SFB-3</strain>
    </source>
</reference>
<dbReference type="AlphaFoldDB" id="A0A557R3Q6"/>
<dbReference type="GO" id="GO:0005886">
    <property type="term" value="C:plasma membrane"/>
    <property type="evidence" value="ECO:0007669"/>
    <property type="project" value="UniProtKB-SubCell"/>
</dbReference>
<dbReference type="InterPro" id="IPR029044">
    <property type="entry name" value="Nucleotide-diphossugar_trans"/>
</dbReference>
<dbReference type="Proteomes" id="UP000319502">
    <property type="component" value="Unassembled WGS sequence"/>
</dbReference>
<dbReference type="PANTHER" id="PTHR43646">
    <property type="entry name" value="GLYCOSYLTRANSFERASE"/>
    <property type="match status" value="1"/>
</dbReference>
<accession>A0A557R3Q6</accession>
<evidence type="ECO:0000259" key="6">
    <source>
        <dbReference type="Pfam" id="PF00535"/>
    </source>
</evidence>
<keyword evidence="3" id="KW-0328">Glycosyltransferase</keyword>
<dbReference type="NCBIfam" id="TIGR04283">
    <property type="entry name" value="glyco_like_mftF"/>
    <property type="match status" value="1"/>
</dbReference>
<dbReference type="OrthoDB" id="5291101at2"/>
<dbReference type="PANTHER" id="PTHR43646:SF2">
    <property type="entry name" value="GLYCOSYLTRANSFERASE 2-LIKE DOMAIN-CONTAINING PROTEIN"/>
    <property type="match status" value="1"/>
</dbReference>
<dbReference type="InterPro" id="IPR026461">
    <property type="entry name" value="Trfase_2_rSAM/seldom_assoc"/>
</dbReference>
<gene>
    <name evidence="7" type="ORF">FHP91_00760</name>
</gene>
<dbReference type="Gene3D" id="3.90.550.10">
    <property type="entry name" value="Spore Coat Polysaccharide Biosynthesis Protein SpsA, Chain A"/>
    <property type="match status" value="1"/>
</dbReference>
<evidence type="ECO:0000256" key="4">
    <source>
        <dbReference type="ARBA" id="ARBA00022679"/>
    </source>
</evidence>
<evidence type="ECO:0000256" key="3">
    <source>
        <dbReference type="ARBA" id="ARBA00022676"/>
    </source>
</evidence>
<evidence type="ECO:0000256" key="2">
    <source>
        <dbReference type="ARBA" id="ARBA00022475"/>
    </source>
</evidence>
<organism evidence="7 8">
    <name type="scientific">Denitromonas halophila</name>
    <dbReference type="NCBI Taxonomy" id="1629404"/>
    <lineage>
        <taxon>Bacteria</taxon>
        <taxon>Pseudomonadati</taxon>
        <taxon>Pseudomonadota</taxon>
        <taxon>Betaproteobacteria</taxon>
        <taxon>Rhodocyclales</taxon>
        <taxon>Zoogloeaceae</taxon>
        <taxon>Denitromonas</taxon>
    </lineage>
</organism>
<proteinExistence type="predicted"/>
<dbReference type="SUPFAM" id="SSF53448">
    <property type="entry name" value="Nucleotide-diphospho-sugar transferases"/>
    <property type="match status" value="1"/>
</dbReference>
<keyword evidence="4 7" id="KW-0808">Transferase</keyword>
<comment type="subcellular location">
    <subcellularLocation>
        <location evidence="1">Cell membrane</location>
    </subcellularLocation>
</comment>
<dbReference type="CDD" id="cd02522">
    <property type="entry name" value="GT_2_like_a"/>
    <property type="match status" value="1"/>
</dbReference>
<sequence length="231" mass="25003">MPTPTLSIILPVLNEAAGITEVLAPLQTLRAEGIELIVVDGGSTDGTTGLATPVCDQCIGAPRGRASQMNAGAAVAQADRLLFLHADTRLPAQAIAAIHAALDTQPWGRFDVVIDGPHPMLKIVATMMNWRSRLTGIATGDQAIFVTRKAFNQIGGFADQPLMEDIAFSRRMKALGRPACLHQRVTTAGRRWETHGVFRTIVLMWWLRAAYALGAHPDDLAKRYGYAPRQS</sequence>
<evidence type="ECO:0000313" key="8">
    <source>
        <dbReference type="Proteomes" id="UP000319502"/>
    </source>
</evidence>
<dbReference type="InterPro" id="IPR001173">
    <property type="entry name" value="Glyco_trans_2-like"/>
</dbReference>
<protein>
    <submittedName>
        <fullName evidence="7">Glycosyltransferase</fullName>
    </submittedName>
</protein>